<sequence length="620" mass="63744">MADVRRFPVLPVLAGLLVLYLLVPLAAFVVRLGGSSGGLSAPGAGEALVVSLVTATVSTAVIGVLGVPLGYLLARRRGRLVGALGVLVQLPLALPPLISGVLLVYVVGPYTPVGELFDGRLTDSMAGIVLAQVFVAAPFLVVAARSAFAAVDPALSDVAATLGHGRLSVFGRVALPVAARGIRAGLLLAWLRAFGEFGATVILAYHPYTLPVFTYVQFGSTGLTSTLLPVAVALVAAVVVLVAADHLRPPRRRRHAAPPPRRPPEARPGPVPAFAVTTRVGGFALDVAHPAAGRTLAILGPSGAGKSITLRVLAGLLPAAGTVTLTGDGGPADVTALPPEHRGVGYLPQDAALLPHLSVWRQVTFGVGTEPPVAAYWLDRLGLAELADRLPDELSGGQRRRVALARALARQPRLLLLDEPFTGLDTPVRDELRHELRALQRDTGISTVVVTHDPDEAALLADHVLILSAGRVRQQGPQPAVYAHPADPEAARLLGIRNLTAAVTGPDGALVLDGATVVGTDLPAGTPVTWCVRPDRIGLASPPDGGPTGRVVDVVRLAAFTEVAVDVAGVRLTASTTGAPPETGEAVSLTVPADAVTVWGPAARPGPVPGRTTGVREAGQ</sequence>
<dbReference type="PROSITE" id="PS00211">
    <property type="entry name" value="ABC_TRANSPORTER_1"/>
    <property type="match status" value="1"/>
</dbReference>
<keyword evidence="7 8" id="KW-0472">Membrane</keyword>
<evidence type="ECO:0008006" key="14">
    <source>
        <dbReference type="Google" id="ProtNLM"/>
    </source>
</evidence>
<dbReference type="EMBL" id="BOMB01000060">
    <property type="protein sequence ID" value="GID16385.1"/>
    <property type="molecule type" value="Genomic_DNA"/>
</dbReference>
<dbReference type="InterPro" id="IPR050093">
    <property type="entry name" value="ABC_SmlMolc_Importer"/>
</dbReference>
<keyword evidence="3 8" id="KW-0812">Transmembrane</keyword>
<keyword evidence="4" id="KW-0547">Nucleotide-binding</keyword>
<evidence type="ECO:0000256" key="2">
    <source>
        <dbReference type="ARBA" id="ARBA00022448"/>
    </source>
</evidence>
<dbReference type="SMART" id="SM00382">
    <property type="entry name" value="AAA"/>
    <property type="match status" value="1"/>
</dbReference>
<feature type="region of interest" description="Disordered" evidence="9">
    <location>
        <begin position="251"/>
        <end position="271"/>
    </location>
</feature>
<dbReference type="Pfam" id="PF00005">
    <property type="entry name" value="ABC_tran"/>
    <property type="match status" value="1"/>
</dbReference>
<dbReference type="SUPFAM" id="SSF50331">
    <property type="entry name" value="MOP-like"/>
    <property type="match status" value="1"/>
</dbReference>
<dbReference type="PANTHER" id="PTHR42781">
    <property type="entry name" value="SPERMIDINE/PUTRESCINE IMPORT ATP-BINDING PROTEIN POTA"/>
    <property type="match status" value="1"/>
</dbReference>
<dbReference type="RefSeq" id="WP_203665058.1">
    <property type="nucleotide sequence ID" value="NZ_BOMB01000060.1"/>
</dbReference>
<evidence type="ECO:0000256" key="8">
    <source>
        <dbReference type="RuleBase" id="RU363032"/>
    </source>
</evidence>
<dbReference type="InterPro" id="IPR003593">
    <property type="entry name" value="AAA+_ATPase"/>
</dbReference>
<feature type="transmembrane region" description="Helical" evidence="8">
    <location>
        <begin position="49"/>
        <end position="73"/>
    </location>
</feature>
<dbReference type="InterPro" id="IPR017871">
    <property type="entry name" value="ABC_transporter-like_CS"/>
</dbReference>
<gene>
    <name evidence="12" type="ORF">Aru02nite_72740</name>
</gene>
<evidence type="ECO:0000256" key="7">
    <source>
        <dbReference type="ARBA" id="ARBA00023136"/>
    </source>
</evidence>
<comment type="caution">
    <text evidence="12">The sequence shown here is derived from an EMBL/GenBank/DDBJ whole genome shotgun (WGS) entry which is preliminary data.</text>
</comment>
<dbReference type="PROSITE" id="PS50893">
    <property type="entry name" value="ABC_TRANSPORTER_2"/>
    <property type="match status" value="1"/>
</dbReference>
<dbReference type="Gene3D" id="3.40.50.300">
    <property type="entry name" value="P-loop containing nucleotide triphosphate hydrolases"/>
    <property type="match status" value="1"/>
</dbReference>
<dbReference type="InterPro" id="IPR035906">
    <property type="entry name" value="MetI-like_sf"/>
</dbReference>
<evidence type="ECO:0000256" key="6">
    <source>
        <dbReference type="ARBA" id="ARBA00022989"/>
    </source>
</evidence>
<name>A0A8J3NGW7_9ACTN</name>
<dbReference type="GO" id="GO:0005524">
    <property type="term" value="F:ATP binding"/>
    <property type="evidence" value="ECO:0007669"/>
    <property type="project" value="UniProtKB-KW"/>
</dbReference>
<keyword evidence="2 8" id="KW-0813">Transport</keyword>
<evidence type="ECO:0000256" key="5">
    <source>
        <dbReference type="ARBA" id="ARBA00022840"/>
    </source>
</evidence>
<dbReference type="SUPFAM" id="SSF52540">
    <property type="entry name" value="P-loop containing nucleoside triphosphate hydrolases"/>
    <property type="match status" value="1"/>
</dbReference>
<keyword evidence="13" id="KW-1185">Reference proteome</keyword>
<feature type="compositionally biased region" description="Pro residues" evidence="9">
    <location>
        <begin position="257"/>
        <end position="271"/>
    </location>
</feature>
<evidence type="ECO:0000259" key="10">
    <source>
        <dbReference type="PROSITE" id="PS50893"/>
    </source>
</evidence>
<keyword evidence="6 8" id="KW-1133">Transmembrane helix</keyword>
<feature type="transmembrane region" description="Helical" evidence="8">
    <location>
        <begin position="186"/>
        <end position="206"/>
    </location>
</feature>
<evidence type="ECO:0000313" key="12">
    <source>
        <dbReference type="EMBL" id="GID16385.1"/>
    </source>
</evidence>
<accession>A0A8J3NGW7</accession>
<keyword evidence="5" id="KW-0067">ATP-binding</keyword>
<evidence type="ECO:0000256" key="9">
    <source>
        <dbReference type="SAM" id="MobiDB-lite"/>
    </source>
</evidence>
<protein>
    <recommendedName>
        <fullName evidence="14">Molybdate transport system permease protein</fullName>
    </recommendedName>
</protein>
<dbReference type="InterPro" id="IPR000515">
    <property type="entry name" value="MetI-like"/>
</dbReference>
<dbReference type="CDD" id="cd06261">
    <property type="entry name" value="TM_PBP2"/>
    <property type="match status" value="1"/>
</dbReference>
<evidence type="ECO:0000256" key="3">
    <source>
        <dbReference type="ARBA" id="ARBA00022692"/>
    </source>
</evidence>
<dbReference type="PROSITE" id="PS50928">
    <property type="entry name" value="ABC_TM1"/>
    <property type="match status" value="1"/>
</dbReference>
<dbReference type="SUPFAM" id="SSF161098">
    <property type="entry name" value="MetI-like"/>
    <property type="match status" value="1"/>
</dbReference>
<feature type="transmembrane region" description="Helical" evidence="8">
    <location>
        <begin position="7"/>
        <end position="29"/>
    </location>
</feature>
<organism evidence="12 13">
    <name type="scientific">Actinocatenispora rupis</name>
    <dbReference type="NCBI Taxonomy" id="519421"/>
    <lineage>
        <taxon>Bacteria</taxon>
        <taxon>Bacillati</taxon>
        <taxon>Actinomycetota</taxon>
        <taxon>Actinomycetes</taxon>
        <taxon>Micromonosporales</taxon>
        <taxon>Micromonosporaceae</taxon>
        <taxon>Actinocatenispora</taxon>
    </lineage>
</organism>
<feature type="domain" description="ABC transmembrane type-1" evidence="11">
    <location>
        <begin position="48"/>
        <end position="243"/>
    </location>
</feature>
<dbReference type="InterPro" id="IPR008995">
    <property type="entry name" value="Mo/tungstate-bd_C_term_dom"/>
</dbReference>
<dbReference type="Proteomes" id="UP000612808">
    <property type="component" value="Unassembled WGS sequence"/>
</dbReference>
<dbReference type="Pfam" id="PF08402">
    <property type="entry name" value="TOBE_2"/>
    <property type="match status" value="1"/>
</dbReference>
<evidence type="ECO:0000256" key="1">
    <source>
        <dbReference type="ARBA" id="ARBA00004141"/>
    </source>
</evidence>
<dbReference type="Pfam" id="PF00528">
    <property type="entry name" value="BPD_transp_1"/>
    <property type="match status" value="1"/>
</dbReference>
<dbReference type="InterPro" id="IPR027417">
    <property type="entry name" value="P-loop_NTPase"/>
</dbReference>
<feature type="domain" description="ABC transporter" evidence="10">
    <location>
        <begin position="266"/>
        <end position="494"/>
    </location>
</feature>
<reference evidence="12" key="1">
    <citation type="submission" date="2021-01" db="EMBL/GenBank/DDBJ databases">
        <title>Whole genome shotgun sequence of Actinocatenispora rupis NBRC 107355.</title>
        <authorList>
            <person name="Komaki H."/>
            <person name="Tamura T."/>
        </authorList>
    </citation>
    <scope>NUCLEOTIDE SEQUENCE</scope>
    <source>
        <strain evidence="12">NBRC 107355</strain>
    </source>
</reference>
<evidence type="ECO:0000313" key="13">
    <source>
        <dbReference type="Proteomes" id="UP000612808"/>
    </source>
</evidence>
<dbReference type="InterPro" id="IPR003439">
    <property type="entry name" value="ABC_transporter-like_ATP-bd"/>
</dbReference>
<evidence type="ECO:0000256" key="4">
    <source>
        <dbReference type="ARBA" id="ARBA00022741"/>
    </source>
</evidence>
<proteinExistence type="inferred from homology"/>
<dbReference type="PANTHER" id="PTHR42781:SF4">
    <property type="entry name" value="SPERMIDINE_PUTRESCINE IMPORT ATP-BINDING PROTEIN POTA"/>
    <property type="match status" value="1"/>
</dbReference>
<feature type="transmembrane region" description="Helical" evidence="8">
    <location>
        <begin position="226"/>
        <end position="244"/>
    </location>
</feature>
<comment type="subcellular location">
    <subcellularLocation>
        <location evidence="8">Cell membrane</location>
        <topology evidence="8">Multi-pass membrane protein</topology>
    </subcellularLocation>
    <subcellularLocation>
        <location evidence="1">Membrane</location>
        <topology evidence="1">Multi-pass membrane protein</topology>
    </subcellularLocation>
</comment>
<dbReference type="AlphaFoldDB" id="A0A8J3NGW7"/>
<dbReference type="GO" id="GO:0022857">
    <property type="term" value="F:transmembrane transporter activity"/>
    <property type="evidence" value="ECO:0007669"/>
    <property type="project" value="InterPro"/>
</dbReference>
<evidence type="ECO:0000259" key="11">
    <source>
        <dbReference type="PROSITE" id="PS50928"/>
    </source>
</evidence>
<feature type="transmembrane region" description="Helical" evidence="8">
    <location>
        <begin position="125"/>
        <end position="144"/>
    </location>
</feature>
<dbReference type="Gene3D" id="1.10.3720.10">
    <property type="entry name" value="MetI-like"/>
    <property type="match status" value="1"/>
</dbReference>
<dbReference type="InterPro" id="IPR013611">
    <property type="entry name" value="Transp-assoc_OB_typ2"/>
</dbReference>
<dbReference type="GO" id="GO:0043190">
    <property type="term" value="C:ATP-binding cassette (ABC) transporter complex"/>
    <property type="evidence" value="ECO:0007669"/>
    <property type="project" value="InterPro"/>
</dbReference>
<dbReference type="GO" id="GO:0016887">
    <property type="term" value="F:ATP hydrolysis activity"/>
    <property type="evidence" value="ECO:0007669"/>
    <property type="project" value="InterPro"/>
</dbReference>
<comment type="similarity">
    <text evidence="8">Belongs to the binding-protein-dependent transport system permease family.</text>
</comment>
<feature type="transmembrane region" description="Helical" evidence="8">
    <location>
        <begin position="80"/>
        <end position="105"/>
    </location>
</feature>